<evidence type="ECO:0000313" key="2">
    <source>
        <dbReference type="EMBL" id="KAJ4457955.1"/>
    </source>
</evidence>
<feature type="compositionally biased region" description="Pro residues" evidence="1">
    <location>
        <begin position="320"/>
        <end position="333"/>
    </location>
</feature>
<dbReference type="Proteomes" id="UP001141327">
    <property type="component" value="Unassembled WGS sequence"/>
</dbReference>
<protein>
    <submittedName>
        <fullName evidence="2">Uncharacterized protein</fullName>
    </submittedName>
</protein>
<feature type="compositionally biased region" description="Low complexity" evidence="1">
    <location>
        <begin position="372"/>
        <end position="383"/>
    </location>
</feature>
<organism evidence="2 3">
    <name type="scientific">Paratrimastix pyriformis</name>
    <dbReference type="NCBI Taxonomy" id="342808"/>
    <lineage>
        <taxon>Eukaryota</taxon>
        <taxon>Metamonada</taxon>
        <taxon>Preaxostyla</taxon>
        <taxon>Paratrimastigidae</taxon>
        <taxon>Paratrimastix</taxon>
    </lineage>
</organism>
<evidence type="ECO:0000313" key="3">
    <source>
        <dbReference type="Proteomes" id="UP001141327"/>
    </source>
</evidence>
<evidence type="ECO:0000256" key="1">
    <source>
        <dbReference type="SAM" id="MobiDB-lite"/>
    </source>
</evidence>
<dbReference type="EMBL" id="JAPMOS010000037">
    <property type="protein sequence ID" value="KAJ4457955.1"/>
    <property type="molecule type" value="Genomic_DNA"/>
</dbReference>
<reference evidence="2" key="1">
    <citation type="journal article" date="2022" name="bioRxiv">
        <title>Genomics of Preaxostyla Flagellates Illuminates Evolutionary Transitions and the Path Towards Mitochondrial Loss.</title>
        <authorList>
            <person name="Novak L.V.F."/>
            <person name="Treitli S.C."/>
            <person name="Pyrih J."/>
            <person name="Halakuc P."/>
            <person name="Pipaliya S.V."/>
            <person name="Vacek V."/>
            <person name="Brzon O."/>
            <person name="Soukal P."/>
            <person name="Eme L."/>
            <person name="Dacks J.B."/>
            <person name="Karnkowska A."/>
            <person name="Elias M."/>
            <person name="Hampl V."/>
        </authorList>
    </citation>
    <scope>NUCLEOTIDE SEQUENCE</scope>
    <source>
        <strain evidence="2">RCP-MX</strain>
    </source>
</reference>
<feature type="region of interest" description="Disordered" evidence="1">
    <location>
        <begin position="274"/>
        <end position="400"/>
    </location>
</feature>
<feature type="compositionally biased region" description="Pro residues" evidence="1">
    <location>
        <begin position="29"/>
        <end position="43"/>
    </location>
</feature>
<name>A0ABQ8UKG1_9EUKA</name>
<feature type="compositionally biased region" description="Pro residues" evidence="1">
    <location>
        <begin position="281"/>
        <end position="294"/>
    </location>
</feature>
<sequence length="400" mass="39554">MYGLAKSAGGKSRQASPNRRHPHHRHPSDLPPPAIGPKAPPTGLPGTAPPGDGFHAGLGHLGPGTGMGGILSAPGEACAHKGFPGSPLPAPSPVGGRMAPGASLAPQTLAPRGYWPASALGGRSPSDEEAAALLLGRAEVAALGGPADLPTGALALGAEREPVPLVVQADAMPPPHPASLPLAEPLSLSLSLPLPLPTSASSSSSSLMAVPGAPEAEATPPSLQTPSGAQSPLAPPTPPTLFSPDGGAGTAQLHYPTARYPSLFPSAMAAPRFPLGGPRSPVMPPAPSPSPSPTSSPDFFFVDTAATPAIQFGQLQLGPPGRPPEGSPPPGPPRSVMQAPLARPASRAVLPRPPSAISPAMLPRLPPRGATASPSPADSAAPSPLLPPSLPDLPGDTIAS</sequence>
<feature type="compositionally biased region" description="Low complexity" evidence="1">
    <location>
        <begin position="44"/>
        <end position="53"/>
    </location>
</feature>
<feature type="region of interest" description="Disordered" evidence="1">
    <location>
        <begin position="200"/>
        <end position="253"/>
    </location>
</feature>
<gene>
    <name evidence="2" type="ORF">PAPYR_6489</name>
</gene>
<accession>A0ABQ8UKG1</accession>
<feature type="compositionally biased region" description="Gly residues" evidence="1">
    <location>
        <begin position="54"/>
        <end position="69"/>
    </location>
</feature>
<keyword evidence="3" id="KW-1185">Reference proteome</keyword>
<feature type="region of interest" description="Disordered" evidence="1">
    <location>
        <begin position="1"/>
        <end position="105"/>
    </location>
</feature>
<proteinExistence type="predicted"/>
<comment type="caution">
    <text evidence="2">The sequence shown here is derived from an EMBL/GenBank/DDBJ whole genome shotgun (WGS) entry which is preliminary data.</text>
</comment>
<feature type="compositionally biased region" description="Polar residues" evidence="1">
    <location>
        <begin position="221"/>
        <end position="230"/>
    </location>
</feature>